<proteinExistence type="predicted"/>
<evidence type="ECO:0000256" key="1">
    <source>
        <dbReference type="SAM" id="MobiDB-lite"/>
    </source>
</evidence>
<dbReference type="Proteomes" id="UP000807115">
    <property type="component" value="Chromosome 2"/>
</dbReference>
<evidence type="ECO:0000313" key="3">
    <source>
        <dbReference type="Proteomes" id="UP000807115"/>
    </source>
</evidence>
<evidence type="ECO:0000313" key="2">
    <source>
        <dbReference type="EMBL" id="KAG0544669.1"/>
    </source>
</evidence>
<name>A0A921RRI3_SORBI</name>
<reference evidence="2" key="2">
    <citation type="submission" date="2020-10" db="EMBL/GenBank/DDBJ databases">
        <authorList>
            <person name="Cooper E.A."/>
            <person name="Brenton Z.W."/>
            <person name="Flinn B.S."/>
            <person name="Jenkins J."/>
            <person name="Shu S."/>
            <person name="Flowers D."/>
            <person name="Luo F."/>
            <person name="Wang Y."/>
            <person name="Xia P."/>
            <person name="Barry K."/>
            <person name="Daum C."/>
            <person name="Lipzen A."/>
            <person name="Yoshinaga Y."/>
            <person name="Schmutz J."/>
            <person name="Saski C."/>
            <person name="Vermerris W."/>
            <person name="Kresovich S."/>
        </authorList>
    </citation>
    <scope>NUCLEOTIDE SEQUENCE</scope>
</reference>
<dbReference type="EMBL" id="CM027681">
    <property type="protein sequence ID" value="KAG0544669.1"/>
    <property type="molecule type" value="Genomic_DNA"/>
</dbReference>
<protein>
    <submittedName>
        <fullName evidence="2">Uncharacterized protein</fullName>
    </submittedName>
</protein>
<accession>A0A921RRI3</accession>
<sequence length="57" mass="6398">MRLQRLHPCRGRARTMEQASKQSSARVYELSPHGASKQCSCAGVYLALLRSDDLQHV</sequence>
<dbReference type="AlphaFoldDB" id="A0A921RRI3"/>
<organism evidence="2 3">
    <name type="scientific">Sorghum bicolor</name>
    <name type="common">Sorghum</name>
    <name type="synonym">Sorghum vulgare</name>
    <dbReference type="NCBI Taxonomy" id="4558"/>
    <lineage>
        <taxon>Eukaryota</taxon>
        <taxon>Viridiplantae</taxon>
        <taxon>Streptophyta</taxon>
        <taxon>Embryophyta</taxon>
        <taxon>Tracheophyta</taxon>
        <taxon>Spermatophyta</taxon>
        <taxon>Magnoliopsida</taxon>
        <taxon>Liliopsida</taxon>
        <taxon>Poales</taxon>
        <taxon>Poaceae</taxon>
        <taxon>PACMAD clade</taxon>
        <taxon>Panicoideae</taxon>
        <taxon>Andropogonodae</taxon>
        <taxon>Andropogoneae</taxon>
        <taxon>Sorghinae</taxon>
        <taxon>Sorghum</taxon>
    </lineage>
</organism>
<gene>
    <name evidence="2" type="ORF">BDA96_02G295900</name>
</gene>
<reference evidence="2" key="1">
    <citation type="journal article" date="2019" name="BMC Genomics">
        <title>A new reference genome for Sorghum bicolor reveals high levels of sequence similarity between sweet and grain genotypes: implications for the genetics of sugar metabolism.</title>
        <authorList>
            <person name="Cooper E.A."/>
            <person name="Brenton Z.W."/>
            <person name="Flinn B.S."/>
            <person name="Jenkins J."/>
            <person name="Shu S."/>
            <person name="Flowers D."/>
            <person name="Luo F."/>
            <person name="Wang Y."/>
            <person name="Xia P."/>
            <person name="Barry K."/>
            <person name="Daum C."/>
            <person name="Lipzen A."/>
            <person name="Yoshinaga Y."/>
            <person name="Schmutz J."/>
            <person name="Saski C."/>
            <person name="Vermerris W."/>
            <person name="Kresovich S."/>
        </authorList>
    </citation>
    <scope>NUCLEOTIDE SEQUENCE</scope>
</reference>
<feature type="compositionally biased region" description="Basic residues" evidence="1">
    <location>
        <begin position="1"/>
        <end position="13"/>
    </location>
</feature>
<comment type="caution">
    <text evidence="2">The sequence shown here is derived from an EMBL/GenBank/DDBJ whole genome shotgun (WGS) entry which is preliminary data.</text>
</comment>
<feature type="region of interest" description="Disordered" evidence="1">
    <location>
        <begin position="1"/>
        <end position="25"/>
    </location>
</feature>